<comment type="similarity">
    <text evidence="1">Belongs to the small GTPase superfamily. Rab family.</text>
</comment>
<comment type="caution">
    <text evidence="4">The sequence shown here is derived from an EMBL/GenBank/DDBJ whole genome shotgun (WGS) entry which is preliminary data.</text>
</comment>
<dbReference type="Proteomes" id="UP001345963">
    <property type="component" value="Unassembled WGS sequence"/>
</dbReference>
<dbReference type="Gene3D" id="3.40.50.300">
    <property type="entry name" value="P-loop containing nucleotide triphosphate hydrolases"/>
    <property type="match status" value="1"/>
</dbReference>
<reference evidence="4 5" key="1">
    <citation type="submission" date="2021-07" db="EMBL/GenBank/DDBJ databases">
        <authorList>
            <person name="Palmer J.M."/>
        </authorList>
    </citation>
    <scope>NUCLEOTIDE SEQUENCE [LARGE SCALE GENOMIC DNA]</scope>
    <source>
        <strain evidence="4 5">AT_MEX2019</strain>
        <tissue evidence="4">Muscle</tissue>
    </source>
</reference>
<dbReference type="PANTHER" id="PTHR47981:SF17">
    <property type="entry name" value="RAS-RELATED PROTEIN RAB-9B"/>
    <property type="match status" value="1"/>
</dbReference>
<evidence type="ECO:0000313" key="4">
    <source>
        <dbReference type="EMBL" id="MED6260219.1"/>
    </source>
</evidence>
<name>A0ABU7CEI0_9TELE</name>
<dbReference type="PRINTS" id="PR00449">
    <property type="entry name" value="RASTRNSFRMNG"/>
</dbReference>
<evidence type="ECO:0000313" key="5">
    <source>
        <dbReference type="Proteomes" id="UP001345963"/>
    </source>
</evidence>
<keyword evidence="3" id="KW-0342">GTP-binding</keyword>
<proteinExistence type="inferred from homology"/>
<sequence length="91" mass="10375">MNRYVTDRFDSQSFHTIGVEFLNRDLEVDGRLVTLQIWDTAAFPRLRVSCASLTVWVLKFSADCEVAGAPSLLPVPSTEAVQKHLYMLIMW</sequence>
<dbReference type="SMART" id="SM00175">
    <property type="entry name" value="RAB"/>
    <property type="match status" value="1"/>
</dbReference>
<dbReference type="InterPro" id="IPR001806">
    <property type="entry name" value="Small_GTPase"/>
</dbReference>
<dbReference type="SUPFAM" id="SSF52540">
    <property type="entry name" value="P-loop containing nucleoside triphosphate hydrolases"/>
    <property type="match status" value="1"/>
</dbReference>
<gene>
    <name evidence="4" type="ORF">ATANTOWER_008246</name>
</gene>
<evidence type="ECO:0000256" key="2">
    <source>
        <dbReference type="ARBA" id="ARBA00022741"/>
    </source>
</evidence>
<organism evidence="4 5">
    <name type="scientific">Ataeniobius toweri</name>
    <dbReference type="NCBI Taxonomy" id="208326"/>
    <lineage>
        <taxon>Eukaryota</taxon>
        <taxon>Metazoa</taxon>
        <taxon>Chordata</taxon>
        <taxon>Craniata</taxon>
        <taxon>Vertebrata</taxon>
        <taxon>Euteleostomi</taxon>
        <taxon>Actinopterygii</taxon>
        <taxon>Neopterygii</taxon>
        <taxon>Teleostei</taxon>
        <taxon>Neoteleostei</taxon>
        <taxon>Acanthomorphata</taxon>
        <taxon>Ovalentaria</taxon>
        <taxon>Atherinomorphae</taxon>
        <taxon>Cyprinodontiformes</taxon>
        <taxon>Goodeidae</taxon>
        <taxon>Ataeniobius</taxon>
    </lineage>
</organism>
<keyword evidence="5" id="KW-1185">Reference proteome</keyword>
<dbReference type="Pfam" id="PF00071">
    <property type="entry name" value="Ras"/>
    <property type="match status" value="1"/>
</dbReference>
<evidence type="ECO:0000256" key="1">
    <source>
        <dbReference type="ARBA" id="ARBA00006270"/>
    </source>
</evidence>
<dbReference type="EMBL" id="JAHUTI010088710">
    <property type="protein sequence ID" value="MED6260219.1"/>
    <property type="molecule type" value="Genomic_DNA"/>
</dbReference>
<protein>
    <submittedName>
        <fullName evidence="4">Uncharacterized protein</fullName>
    </submittedName>
</protein>
<evidence type="ECO:0000256" key="3">
    <source>
        <dbReference type="ARBA" id="ARBA00023134"/>
    </source>
</evidence>
<accession>A0ABU7CEI0</accession>
<dbReference type="InterPro" id="IPR027417">
    <property type="entry name" value="P-loop_NTPase"/>
</dbReference>
<dbReference type="PANTHER" id="PTHR47981">
    <property type="entry name" value="RAB FAMILY"/>
    <property type="match status" value="1"/>
</dbReference>
<keyword evidence="2" id="KW-0547">Nucleotide-binding</keyword>